<dbReference type="EMBL" id="FNDE01000020">
    <property type="protein sequence ID" value="SDH33516.1"/>
    <property type="molecule type" value="Genomic_DNA"/>
</dbReference>
<dbReference type="AlphaFoldDB" id="A0A1G8BJU3"/>
<accession>A0A1G8BJU3</accession>
<dbReference type="RefSeq" id="WP_091260672.1">
    <property type="nucleotide sequence ID" value="NZ_FNDE01000020.1"/>
</dbReference>
<gene>
    <name evidence="1" type="ORF">SAMN04489735_102016</name>
</gene>
<name>A0A1G8BJU3_ANETH</name>
<reference evidence="1 2" key="1">
    <citation type="submission" date="2016-10" db="EMBL/GenBank/DDBJ databases">
        <authorList>
            <person name="de Groot N.N."/>
        </authorList>
    </citation>
    <scope>NUCLEOTIDE SEQUENCE [LARGE SCALE GENOMIC DNA]</scope>
    <source>
        <strain evidence="1 2">L 420-91</strain>
    </source>
</reference>
<proteinExistence type="predicted"/>
<organism evidence="1 2">
    <name type="scientific">Aneurinibacillus thermoaerophilus</name>
    <dbReference type="NCBI Taxonomy" id="143495"/>
    <lineage>
        <taxon>Bacteria</taxon>
        <taxon>Bacillati</taxon>
        <taxon>Bacillota</taxon>
        <taxon>Bacilli</taxon>
        <taxon>Bacillales</taxon>
        <taxon>Paenibacillaceae</taxon>
        <taxon>Aneurinibacillus group</taxon>
        <taxon>Aneurinibacillus</taxon>
    </lineage>
</organism>
<dbReference type="Proteomes" id="UP000198956">
    <property type="component" value="Unassembled WGS sequence"/>
</dbReference>
<protein>
    <submittedName>
        <fullName evidence="1">Uncharacterized protein</fullName>
    </submittedName>
</protein>
<evidence type="ECO:0000313" key="1">
    <source>
        <dbReference type="EMBL" id="SDH33516.1"/>
    </source>
</evidence>
<sequence>MEMYGLYRLKEQMNEENALNFIYERAKEIFQYDYEKVGLDKDFGVSKIAVYEQSGKLKIEMPRLAIVGVGIKLST</sequence>
<evidence type="ECO:0000313" key="2">
    <source>
        <dbReference type="Proteomes" id="UP000198956"/>
    </source>
</evidence>